<dbReference type="AlphaFoldDB" id="A0A081FT87"/>
<evidence type="ECO:0008006" key="4">
    <source>
        <dbReference type="Google" id="ProtNLM"/>
    </source>
</evidence>
<accession>A0A081FT87</accession>
<dbReference type="Proteomes" id="UP000028252">
    <property type="component" value="Unassembled WGS sequence"/>
</dbReference>
<dbReference type="STRING" id="1232683.ADIMK_4199"/>
<name>A0A081FT87_9GAMM</name>
<dbReference type="EMBL" id="JMQN01000063">
    <property type="protein sequence ID" value="KEA61742.1"/>
    <property type="molecule type" value="Genomic_DNA"/>
</dbReference>
<keyword evidence="1" id="KW-1133">Transmembrane helix</keyword>
<reference evidence="2 3" key="1">
    <citation type="submission" date="2014-04" db="EMBL/GenBank/DDBJ databases">
        <title>Marinobacterium kochiensis sp. nov., isolated from sediment sample collected from Kochi backwaters in Kerala, India.</title>
        <authorList>
            <person name="Singh A."/>
            <person name="Pinnaka A.K."/>
        </authorList>
    </citation>
    <scope>NUCLEOTIDE SEQUENCE [LARGE SCALE GENOMIC DNA]</scope>
    <source>
        <strain evidence="2 3">AK27</strain>
    </source>
</reference>
<organism evidence="2 3">
    <name type="scientific">Marinobacterium lacunae</name>
    <dbReference type="NCBI Taxonomy" id="1232683"/>
    <lineage>
        <taxon>Bacteria</taxon>
        <taxon>Pseudomonadati</taxon>
        <taxon>Pseudomonadota</taxon>
        <taxon>Gammaproteobacteria</taxon>
        <taxon>Oceanospirillales</taxon>
        <taxon>Oceanospirillaceae</taxon>
        <taxon>Marinobacterium</taxon>
    </lineage>
</organism>
<evidence type="ECO:0000313" key="3">
    <source>
        <dbReference type="Proteomes" id="UP000028252"/>
    </source>
</evidence>
<gene>
    <name evidence="2" type="ORF">ADIMK_4199</name>
</gene>
<comment type="caution">
    <text evidence="2">The sequence shown here is derived from an EMBL/GenBank/DDBJ whole genome shotgun (WGS) entry which is preliminary data.</text>
</comment>
<sequence length="188" mass="21042">MLEATYRFDTTSKPALSGKWMISAGLVLTLLLQLAVLGTEYVSSIWPLKYGQPILLKTEPIDPRSLFRGNYVRLNYAISTVERDLATEPFRRHQPVYVALKPEGRYHVASALLHEPPQQGPFIRGRVRWAGGEVYRIEYGIEAFFMPKQKALAAQSAVREKEAWAQVYLLDSGKAAIADLLCEGGCEG</sequence>
<protein>
    <recommendedName>
        <fullName evidence="4">Membrane-anchored protein</fullName>
    </recommendedName>
</protein>
<dbReference type="OrthoDB" id="4868247at2"/>
<evidence type="ECO:0000256" key="1">
    <source>
        <dbReference type="SAM" id="Phobius"/>
    </source>
</evidence>
<proteinExistence type="predicted"/>
<dbReference type="Pfam" id="PF14345">
    <property type="entry name" value="GDYXXLXY"/>
    <property type="match status" value="1"/>
</dbReference>
<keyword evidence="1" id="KW-0472">Membrane</keyword>
<dbReference type="PATRIC" id="fig|1232683.4.peg.4131"/>
<evidence type="ECO:0000313" key="2">
    <source>
        <dbReference type="EMBL" id="KEA61742.1"/>
    </source>
</evidence>
<keyword evidence="1" id="KW-0812">Transmembrane</keyword>
<keyword evidence="3" id="KW-1185">Reference proteome</keyword>
<dbReference type="eggNOG" id="COG4929">
    <property type="taxonomic scope" value="Bacteria"/>
</dbReference>
<dbReference type="InterPro" id="IPR025833">
    <property type="entry name" value="GDYXXLXY"/>
</dbReference>
<dbReference type="RefSeq" id="WP_051693203.1">
    <property type="nucleotide sequence ID" value="NZ_JMQN01000063.1"/>
</dbReference>
<feature type="transmembrane region" description="Helical" evidence="1">
    <location>
        <begin position="20"/>
        <end position="42"/>
    </location>
</feature>